<dbReference type="EMBL" id="AGNL01050752">
    <property type="protein sequence ID" value="EJK43694.1"/>
    <property type="molecule type" value="Genomic_DNA"/>
</dbReference>
<gene>
    <name evidence="2" type="ORF">THAOC_37836</name>
</gene>
<feature type="region of interest" description="Disordered" evidence="1">
    <location>
        <begin position="111"/>
        <end position="131"/>
    </location>
</feature>
<dbReference type="Proteomes" id="UP000266841">
    <property type="component" value="Unassembled WGS sequence"/>
</dbReference>
<evidence type="ECO:0000313" key="3">
    <source>
        <dbReference type="Proteomes" id="UP000266841"/>
    </source>
</evidence>
<protein>
    <submittedName>
        <fullName evidence="2">Uncharacterized protein</fullName>
    </submittedName>
</protein>
<feature type="non-terminal residue" evidence="2">
    <location>
        <position position="1"/>
    </location>
</feature>
<dbReference type="AlphaFoldDB" id="K0QZK9"/>
<evidence type="ECO:0000313" key="2">
    <source>
        <dbReference type="EMBL" id="EJK43694.1"/>
    </source>
</evidence>
<sequence>HTGGGSGAAAGGGGGAATGGGGGAAAGGGSGAAAGGGAGVTQSSSTASTTTNNNMTEAALKTMFLSDPTQYEMACRGMDILERRGLHDIPIWLAGLGMVSSVQGVLSGTAALAPQEEKEEEEVQAEPAQWG</sequence>
<feature type="region of interest" description="Disordered" evidence="1">
    <location>
        <begin position="1"/>
        <end position="54"/>
    </location>
</feature>
<feature type="compositionally biased region" description="Gly residues" evidence="1">
    <location>
        <begin position="1"/>
        <end position="39"/>
    </location>
</feature>
<comment type="caution">
    <text evidence="2">The sequence shown here is derived from an EMBL/GenBank/DDBJ whole genome shotgun (WGS) entry which is preliminary data.</text>
</comment>
<organism evidence="2 3">
    <name type="scientific">Thalassiosira oceanica</name>
    <name type="common">Marine diatom</name>
    <dbReference type="NCBI Taxonomy" id="159749"/>
    <lineage>
        <taxon>Eukaryota</taxon>
        <taxon>Sar</taxon>
        <taxon>Stramenopiles</taxon>
        <taxon>Ochrophyta</taxon>
        <taxon>Bacillariophyta</taxon>
        <taxon>Coscinodiscophyceae</taxon>
        <taxon>Thalassiosirophycidae</taxon>
        <taxon>Thalassiosirales</taxon>
        <taxon>Thalassiosiraceae</taxon>
        <taxon>Thalassiosira</taxon>
    </lineage>
</organism>
<reference evidence="2 3" key="1">
    <citation type="journal article" date="2012" name="Genome Biol.">
        <title>Genome and low-iron response of an oceanic diatom adapted to chronic iron limitation.</title>
        <authorList>
            <person name="Lommer M."/>
            <person name="Specht M."/>
            <person name="Roy A.S."/>
            <person name="Kraemer L."/>
            <person name="Andreson R."/>
            <person name="Gutowska M.A."/>
            <person name="Wolf J."/>
            <person name="Bergner S.V."/>
            <person name="Schilhabel M.B."/>
            <person name="Klostermeier U.C."/>
            <person name="Beiko R.G."/>
            <person name="Rosenstiel P."/>
            <person name="Hippler M."/>
            <person name="Laroche J."/>
        </authorList>
    </citation>
    <scope>NUCLEOTIDE SEQUENCE [LARGE SCALE GENOMIC DNA]</scope>
    <source>
        <strain evidence="2 3">CCMP1005</strain>
    </source>
</reference>
<evidence type="ECO:0000256" key="1">
    <source>
        <dbReference type="SAM" id="MobiDB-lite"/>
    </source>
</evidence>
<feature type="compositionally biased region" description="Low complexity" evidence="1">
    <location>
        <begin position="40"/>
        <end position="51"/>
    </location>
</feature>
<accession>K0QZK9</accession>
<proteinExistence type="predicted"/>
<keyword evidence="3" id="KW-1185">Reference proteome</keyword>
<name>K0QZK9_THAOC</name>